<dbReference type="AlphaFoldDB" id="W4M6G0"/>
<proteinExistence type="predicted"/>
<comment type="cofactor">
    <cofactor evidence="1">
        <name>Zn(2+)</name>
        <dbReference type="ChEBI" id="CHEBI:29105"/>
    </cofactor>
</comment>
<comment type="caution">
    <text evidence="7">The sequence shown here is derived from an EMBL/GenBank/DDBJ whole genome shotgun (WGS) entry which is preliminary data.</text>
</comment>
<dbReference type="Gene3D" id="3.90.132.10">
    <property type="entry name" value="Leishmanolysin , domain 2"/>
    <property type="match status" value="1"/>
</dbReference>
<dbReference type="GO" id="GO:0016020">
    <property type="term" value="C:membrane"/>
    <property type="evidence" value="ECO:0007669"/>
    <property type="project" value="InterPro"/>
</dbReference>
<evidence type="ECO:0000256" key="3">
    <source>
        <dbReference type="ARBA" id="ARBA00022723"/>
    </source>
</evidence>
<name>W4M6G0_9BACT</name>
<dbReference type="EMBL" id="AZHX01000938">
    <property type="protein sequence ID" value="ETX05521.1"/>
    <property type="molecule type" value="Genomic_DNA"/>
</dbReference>
<keyword evidence="4" id="KW-0378">Hydrolase</keyword>
<evidence type="ECO:0008006" key="9">
    <source>
        <dbReference type="Google" id="ProtNLM"/>
    </source>
</evidence>
<evidence type="ECO:0000256" key="1">
    <source>
        <dbReference type="ARBA" id="ARBA00001947"/>
    </source>
</evidence>
<dbReference type="GO" id="GO:0006508">
    <property type="term" value="P:proteolysis"/>
    <property type="evidence" value="ECO:0007669"/>
    <property type="project" value="UniProtKB-KW"/>
</dbReference>
<reference evidence="7 8" key="1">
    <citation type="journal article" date="2014" name="Nature">
        <title>An environmental bacterial taxon with a large and distinct metabolic repertoire.</title>
        <authorList>
            <person name="Wilson M.C."/>
            <person name="Mori T."/>
            <person name="Ruckert C."/>
            <person name="Uria A.R."/>
            <person name="Helf M.J."/>
            <person name="Takada K."/>
            <person name="Gernert C."/>
            <person name="Steffens U.A."/>
            <person name="Heycke N."/>
            <person name="Schmitt S."/>
            <person name="Rinke C."/>
            <person name="Helfrich E.J."/>
            <person name="Brachmann A.O."/>
            <person name="Gurgui C."/>
            <person name="Wakimoto T."/>
            <person name="Kracht M."/>
            <person name="Crusemann M."/>
            <person name="Hentschel U."/>
            <person name="Abe I."/>
            <person name="Matsunaga S."/>
            <person name="Kalinowski J."/>
            <person name="Takeyama H."/>
            <person name="Piel J."/>
        </authorList>
    </citation>
    <scope>NUCLEOTIDE SEQUENCE [LARGE SCALE GENOMIC DNA]</scope>
    <source>
        <strain evidence="8">TSY2</strain>
    </source>
</reference>
<dbReference type="Proteomes" id="UP000019140">
    <property type="component" value="Unassembled WGS sequence"/>
</dbReference>
<dbReference type="GO" id="GO:0004222">
    <property type="term" value="F:metalloendopeptidase activity"/>
    <property type="evidence" value="ECO:0007669"/>
    <property type="project" value="InterPro"/>
</dbReference>
<evidence type="ECO:0000313" key="7">
    <source>
        <dbReference type="EMBL" id="ETX05521.1"/>
    </source>
</evidence>
<keyword evidence="2" id="KW-0645">Protease</keyword>
<accession>W4M6G0</accession>
<keyword evidence="6" id="KW-0482">Metalloprotease</keyword>
<evidence type="ECO:0000256" key="2">
    <source>
        <dbReference type="ARBA" id="ARBA00022670"/>
    </source>
</evidence>
<dbReference type="GO" id="GO:0007155">
    <property type="term" value="P:cell adhesion"/>
    <property type="evidence" value="ECO:0007669"/>
    <property type="project" value="InterPro"/>
</dbReference>
<sequence>MLPLESNGGLINTVMHEMCHVFGLGTLWERRGLILLPSPTNPIFTGANAMREFATLLGEPAPTVVPVANRGRAGTFGGHWRESVFGNELMTGFLDGGVNPLSRMTIASLEDLGYSVNYDAADPFELPSQRGLALMGITADGDTSHLCTMCRGAL</sequence>
<gene>
    <name evidence="7" type="ORF">ETSY2_22520</name>
</gene>
<dbReference type="MEROPS" id="M08.A01"/>
<evidence type="ECO:0000256" key="6">
    <source>
        <dbReference type="ARBA" id="ARBA00023049"/>
    </source>
</evidence>
<evidence type="ECO:0000256" key="5">
    <source>
        <dbReference type="ARBA" id="ARBA00022833"/>
    </source>
</evidence>
<organism evidence="7 8">
    <name type="scientific">Candidatus Entotheonella gemina</name>
    <dbReference type="NCBI Taxonomy" id="1429439"/>
    <lineage>
        <taxon>Bacteria</taxon>
        <taxon>Pseudomonadati</taxon>
        <taxon>Nitrospinota/Tectimicrobiota group</taxon>
        <taxon>Candidatus Tectimicrobiota</taxon>
        <taxon>Candidatus Entotheonellia</taxon>
        <taxon>Candidatus Entotheonellales</taxon>
        <taxon>Candidatus Entotheonellaceae</taxon>
        <taxon>Candidatus Entotheonella</taxon>
    </lineage>
</organism>
<dbReference type="Pfam" id="PF01457">
    <property type="entry name" value="Peptidase_M8"/>
    <property type="match status" value="1"/>
</dbReference>
<keyword evidence="5" id="KW-0862">Zinc</keyword>
<evidence type="ECO:0000313" key="8">
    <source>
        <dbReference type="Proteomes" id="UP000019140"/>
    </source>
</evidence>
<dbReference type="InterPro" id="IPR001577">
    <property type="entry name" value="Peptidase_M8"/>
</dbReference>
<evidence type="ECO:0000256" key="4">
    <source>
        <dbReference type="ARBA" id="ARBA00022801"/>
    </source>
</evidence>
<protein>
    <recommendedName>
        <fullName evidence="9">Leishmanolysin-like peptidase</fullName>
    </recommendedName>
</protein>
<dbReference type="HOGENOM" id="CLU_1701010_0_0_7"/>
<dbReference type="GO" id="GO:0046872">
    <property type="term" value="F:metal ion binding"/>
    <property type="evidence" value="ECO:0007669"/>
    <property type="project" value="UniProtKB-KW"/>
</dbReference>
<keyword evidence="8" id="KW-1185">Reference proteome</keyword>
<keyword evidence="3" id="KW-0479">Metal-binding</keyword>
<dbReference type="SUPFAM" id="SSF55486">
    <property type="entry name" value="Metalloproteases ('zincins'), catalytic domain"/>
    <property type="match status" value="1"/>
</dbReference>